<sequence length="66" mass="7882">MYIIILFVTTEVNKRKRKRVKVECLVPGGSKFNDGFNKKHKEKLYHGKRHIVNKITYKNLTQHINE</sequence>
<comment type="caution">
    <text evidence="1">The sequence shown here is derived from an EMBL/GenBank/DDBJ whole genome shotgun (WGS) entry which is preliminary data.</text>
</comment>
<organism evidence="1 2">
    <name type="scientific">Aphis craccivora</name>
    <name type="common">Cowpea aphid</name>
    <dbReference type="NCBI Taxonomy" id="307492"/>
    <lineage>
        <taxon>Eukaryota</taxon>
        <taxon>Metazoa</taxon>
        <taxon>Ecdysozoa</taxon>
        <taxon>Arthropoda</taxon>
        <taxon>Hexapoda</taxon>
        <taxon>Insecta</taxon>
        <taxon>Pterygota</taxon>
        <taxon>Neoptera</taxon>
        <taxon>Paraneoptera</taxon>
        <taxon>Hemiptera</taxon>
        <taxon>Sternorrhyncha</taxon>
        <taxon>Aphidomorpha</taxon>
        <taxon>Aphidoidea</taxon>
        <taxon>Aphididae</taxon>
        <taxon>Aphidini</taxon>
        <taxon>Aphis</taxon>
        <taxon>Aphis</taxon>
    </lineage>
</organism>
<keyword evidence="2" id="KW-1185">Reference proteome</keyword>
<dbReference type="EMBL" id="VUJU01004901">
    <property type="protein sequence ID" value="KAF0752890.1"/>
    <property type="molecule type" value="Genomic_DNA"/>
</dbReference>
<proteinExistence type="predicted"/>
<accession>A0A6G0YBT6</accession>
<evidence type="ECO:0000313" key="2">
    <source>
        <dbReference type="Proteomes" id="UP000478052"/>
    </source>
</evidence>
<gene>
    <name evidence="1" type="ORF">FWK35_00031966</name>
</gene>
<name>A0A6G0YBT6_APHCR</name>
<reference evidence="1 2" key="1">
    <citation type="submission" date="2019-08" db="EMBL/GenBank/DDBJ databases">
        <title>Whole genome of Aphis craccivora.</title>
        <authorList>
            <person name="Voronova N.V."/>
            <person name="Shulinski R.S."/>
            <person name="Bandarenka Y.V."/>
            <person name="Zhorov D.G."/>
            <person name="Warner D."/>
        </authorList>
    </citation>
    <scope>NUCLEOTIDE SEQUENCE [LARGE SCALE GENOMIC DNA]</scope>
    <source>
        <strain evidence="1">180601</strain>
        <tissue evidence="1">Whole Body</tissue>
    </source>
</reference>
<dbReference type="AlphaFoldDB" id="A0A6G0YBT6"/>
<protein>
    <submittedName>
        <fullName evidence="1">Uncharacterized protein</fullName>
    </submittedName>
</protein>
<evidence type="ECO:0000313" key="1">
    <source>
        <dbReference type="EMBL" id="KAF0752890.1"/>
    </source>
</evidence>
<dbReference type="Proteomes" id="UP000478052">
    <property type="component" value="Unassembled WGS sequence"/>
</dbReference>